<accession>A0ACC1TBR2</accession>
<keyword evidence="2" id="KW-1185">Reference proteome</keyword>
<dbReference type="EMBL" id="JANHOG010000149">
    <property type="protein sequence ID" value="KAJ3557555.1"/>
    <property type="molecule type" value="Genomic_DNA"/>
</dbReference>
<comment type="caution">
    <text evidence="1">The sequence shown here is derived from an EMBL/GenBank/DDBJ whole genome shotgun (WGS) entry which is preliminary data.</text>
</comment>
<name>A0ACC1TBR2_9APHY</name>
<evidence type="ECO:0000313" key="2">
    <source>
        <dbReference type="Proteomes" id="UP001148662"/>
    </source>
</evidence>
<dbReference type="Proteomes" id="UP001148662">
    <property type="component" value="Unassembled WGS sequence"/>
</dbReference>
<sequence length="751" mass="82229">MIALGLGIAVDTGLGYYICGTVVKDLSTSFTTSKQLLSLSAPSSAPLRTSGMFGDDLAPSEAAASSPAMPSVELPSDSTSGKDVRSTGFRRTRPRGHSTSTIRGFEPLSAAPSLASTSSSMMSFGVPYATSMERVVSEPLSPSISSNRHGPGHVTFPTSPPSAASTVSSSTTSLYAMQRSTSDRGSSRGRTVSVGPDRSAGISSEGLGRGRSKSPFREFAFPWTPAGRKNQSSGQQTPSSAYSDTRSEKIDIAFESDQDEQRLGGHFHTASTSWWRSHSPRFWGDREKRKDTMSAEQLQSMMRIQEKVKEAIVPLLPSAETMHEVADWTGEVVHEVLALGADALEFAPVVGLSQAAAVLVRIWDAVQMVDINQLACLRLTERCANILISVRDEIEEVDKMVQRSPHSAHSTPPGMTSHHSSPRMSSQSLPDHKGKKVASTSPHNPSPLGARDDMETPKLRESQKELSLEGEHSLQANRKRLAHALATPMEKLISTFKNILSILEKQNRRPFIKRYLKREEIRQELLWCDTLLNDALSLFDVRILFRIYSQLLEAEEQRQVDNNALMNQLLHTSPTGIASPYPPPYQPPDDSNALALESVAPQSGTSSVSNILGLDLQSPDVSSQEHVTPPALPQKPSAEQMLSSINQYNARRNEEAFTRDAAYLRQLLSTALATNDDMEMIRILQVDREEMPEALKALQRALEVEVDEGARGDRPGGEPRQHPRHRGRRGWTQGSRGRGFRLQKPAAAKDV</sequence>
<protein>
    <submittedName>
        <fullName evidence="1">Uncharacterized protein</fullName>
    </submittedName>
</protein>
<reference evidence="1" key="1">
    <citation type="submission" date="2022-07" db="EMBL/GenBank/DDBJ databases">
        <title>Genome Sequence of Phlebia brevispora.</title>
        <authorList>
            <person name="Buettner E."/>
        </authorList>
    </citation>
    <scope>NUCLEOTIDE SEQUENCE</scope>
    <source>
        <strain evidence="1">MPL23</strain>
    </source>
</reference>
<organism evidence="1 2">
    <name type="scientific">Phlebia brevispora</name>
    <dbReference type="NCBI Taxonomy" id="194682"/>
    <lineage>
        <taxon>Eukaryota</taxon>
        <taxon>Fungi</taxon>
        <taxon>Dikarya</taxon>
        <taxon>Basidiomycota</taxon>
        <taxon>Agaricomycotina</taxon>
        <taxon>Agaricomycetes</taxon>
        <taxon>Polyporales</taxon>
        <taxon>Meruliaceae</taxon>
        <taxon>Phlebia</taxon>
    </lineage>
</organism>
<gene>
    <name evidence="1" type="ORF">NM688_g1411</name>
</gene>
<evidence type="ECO:0000313" key="1">
    <source>
        <dbReference type="EMBL" id="KAJ3557555.1"/>
    </source>
</evidence>
<proteinExistence type="predicted"/>